<organism evidence="2 3">
    <name type="scientific">Spirodela intermedia</name>
    <name type="common">Intermediate duckweed</name>
    <dbReference type="NCBI Taxonomy" id="51605"/>
    <lineage>
        <taxon>Eukaryota</taxon>
        <taxon>Viridiplantae</taxon>
        <taxon>Streptophyta</taxon>
        <taxon>Embryophyta</taxon>
        <taxon>Tracheophyta</taxon>
        <taxon>Spermatophyta</taxon>
        <taxon>Magnoliopsida</taxon>
        <taxon>Liliopsida</taxon>
        <taxon>Araceae</taxon>
        <taxon>Lemnoideae</taxon>
        <taxon>Spirodela</taxon>
    </lineage>
</organism>
<protein>
    <submittedName>
        <fullName evidence="2">Uncharacterized protein</fullName>
    </submittedName>
</protein>
<feature type="compositionally biased region" description="Polar residues" evidence="1">
    <location>
        <begin position="1"/>
        <end position="12"/>
    </location>
</feature>
<dbReference type="EMBL" id="LR746271">
    <property type="protein sequence ID" value="CAA7400239.1"/>
    <property type="molecule type" value="Genomic_DNA"/>
</dbReference>
<evidence type="ECO:0000313" key="3">
    <source>
        <dbReference type="Proteomes" id="UP000663760"/>
    </source>
</evidence>
<evidence type="ECO:0000313" key="2">
    <source>
        <dbReference type="EMBL" id="CAA7400239.1"/>
    </source>
</evidence>
<evidence type="ECO:0000256" key="1">
    <source>
        <dbReference type="SAM" id="MobiDB-lite"/>
    </source>
</evidence>
<accession>A0A7I8KQX5</accession>
<proteinExistence type="predicted"/>
<dbReference type="AlphaFoldDB" id="A0A7I8KQX5"/>
<reference evidence="2" key="1">
    <citation type="submission" date="2020-02" db="EMBL/GenBank/DDBJ databases">
        <authorList>
            <person name="Scholz U."/>
            <person name="Mascher M."/>
            <person name="Fiebig A."/>
        </authorList>
    </citation>
    <scope>NUCLEOTIDE SEQUENCE</scope>
</reference>
<feature type="compositionally biased region" description="Acidic residues" evidence="1">
    <location>
        <begin position="35"/>
        <end position="52"/>
    </location>
</feature>
<feature type="region of interest" description="Disordered" evidence="1">
    <location>
        <begin position="1"/>
        <end position="83"/>
    </location>
</feature>
<dbReference type="Proteomes" id="UP000663760">
    <property type="component" value="Chromosome 8"/>
</dbReference>
<sequence length="116" mass="13053">MRQRGQPTSTMDVASGLRLEHLPCSVSDDTHELGGDEEEDDEEEEEEDEEWLGEVMWARLWPTAAPPPPPTLPTVAPEEPPRRIDRFSRRSTLALFPLRLISPSPSSSSVEKTCTR</sequence>
<gene>
    <name evidence="2" type="ORF">SI8410_08010917</name>
</gene>
<keyword evidence="3" id="KW-1185">Reference proteome</keyword>
<name>A0A7I8KQX5_SPIIN</name>